<reference evidence="3 4" key="1">
    <citation type="submission" date="2018-12" db="EMBL/GenBank/DDBJ databases">
        <title>Draft genome sequence of Xylaria grammica IHI A82.</title>
        <authorList>
            <person name="Buettner E."/>
            <person name="Kellner H."/>
        </authorList>
    </citation>
    <scope>NUCLEOTIDE SEQUENCE [LARGE SCALE GENOMIC DNA]</scope>
    <source>
        <strain evidence="3 4">IHI A82</strain>
    </source>
</reference>
<organism evidence="3 4">
    <name type="scientific">Xylaria grammica</name>
    <dbReference type="NCBI Taxonomy" id="363999"/>
    <lineage>
        <taxon>Eukaryota</taxon>
        <taxon>Fungi</taxon>
        <taxon>Dikarya</taxon>
        <taxon>Ascomycota</taxon>
        <taxon>Pezizomycotina</taxon>
        <taxon>Sordariomycetes</taxon>
        <taxon>Xylariomycetidae</taxon>
        <taxon>Xylariales</taxon>
        <taxon>Xylariaceae</taxon>
        <taxon>Xylaria</taxon>
    </lineage>
</organism>
<sequence length="149" mass="16672">MVTPNKFSNPDVDACECPRFYVNCLIIGPLQAIFCLPCVCCARAHRDHEKQRQEQRQIDSTPQTKQHGKGREPQATIEDQPSQQPNMTTLPDASKPRDQWPAEWTDGHAEQTWKGLKRDEARAAEMEGTGGKTVKDKFADGVLKATAPI</sequence>
<dbReference type="AlphaFoldDB" id="A0A439D165"/>
<comment type="caution">
    <text evidence="3">The sequence shown here is derived from an EMBL/GenBank/DDBJ whole genome shotgun (WGS) entry which is preliminary data.</text>
</comment>
<evidence type="ECO:0000256" key="1">
    <source>
        <dbReference type="SAM" id="MobiDB-lite"/>
    </source>
</evidence>
<feature type="compositionally biased region" description="Polar residues" evidence="1">
    <location>
        <begin position="77"/>
        <end position="91"/>
    </location>
</feature>
<feature type="region of interest" description="Disordered" evidence="1">
    <location>
        <begin position="49"/>
        <end position="115"/>
    </location>
</feature>
<evidence type="ECO:0000313" key="4">
    <source>
        <dbReference type="Proteomes" id="UP000286045"/>
    </source>
</evidence>
<feature type="transmembrane region" description="Helical" evidence="2">
    <location>
        <begin position="20"/>
        <end position="42"/>
    </location>
</feature>
<accession>A0A439D165</accession>
<name>A0A439D165_9PEZI</name>
<gene>
    <name evidence="3" type="ORF">EKO27_g6912</name>
</gene>
<keyword evidence="2" id="KW-0472">Membrane</keyword>
<keyword evidence="4" id="KW-1185">Reference proteome</keyword>
<evidence type="ECO:0000313" key="3">
    <source>
        <dbReference type="EMBL" id="RWA08189.1"/>
    </source>
</evidence>
<evidence type="ECO:0000256" key="2">
    <source>
        <dbReference type="SAM" id="Phobius"/>
    </source>
</evidence>
<feature type="compositionally biased region" description="Basic and acidic residues" evidence="1">
    <location>
        <begin position="94"/>
        <end position="115"/>
    </location>
</feature>
<proteinExistence type="predicted"/>
<keyword evidence="2" id="KW-0812">Transmembrane</keyword>
<dbReference type="Proteomes" id="UP000286045">
    <property type="component" value="Unassembled WGS sequence"/>
</dbReference>
<dbReference type="EMBL" id="RYZI01000213">
    <property type="protein sequence ID" value="RWA08189.1"/>
    <property type="molecule type" value="Genomic_DNA"/>
</dbReference>
<keyword evidence="2" id="KW-1133">Transmembrane helix</keyword>
<protein>
    <submittedName>
        <fullName evidence="3">Uncharacterized protein</fullName>
    </submittedName>
</protein>